<keyword evidence="4 9" id="KW-0809">Transit peptide</keyword>
<dbReference type="GO" id="GO:0046872">
    <property type="term" value="F:metal ion binding"/>
    <property type="evidence" value="ECO:0007669"/>
    <property type="project" value="UniProtKB-UniRule"/>
</dbReference>
<dbReference type="GO" id="GO:0005739">
    <property type="term" value="C:mitochondrion"/>
    <property type="evidence" value="ECO:0007669"/>
    <property type="project" value="UniProtKB-SubCell"/>
</dbReference>
<dbReference type="InterPro" id="IPR015932">
    <property type="entry name" value="Aconitase_dom2"/>
</dbReference>
<dbReference type="SUPFAM" id="SSF53732">
    <property type="entry name" value="Aconitase iron-sulfur domain"/>
    <property type="match status" value="1"/>
</dbReference>
<dbReference type="OrthoDB" id="2224430at2759"/>
<dbReference type="GO" id="GO:0005829">
    <property type="term" value="C:cytosol"/>
    <property type="evidence" value="ECO:0007669"/>
    <property type="project" value="TreeGrafter"/>
</dbReference>
<keyword evidence="8 9" id="KW-0456">Lyase</keyword>
<dbReference type="FunFam" id="3.30.499.10:FF:000004">
    <property type="entry name" value="Aconitate hydratase, mitochondrial"/>
    <property type="match status" value="1"/>
</dbReference>
<name>A0A6G1KA20_9PLEO</name>
<evidence type="ECO:0000256" key="7">
    <source>
        <dbReference type="ARBA" id="ARBA00023128"/>
    </source>
</evidence>
<dbReference type="InterPro" id="IPR018136">
    <property type="entry name" value="Aconitase_4Fe-4S_BS"/>
</dbReference>
<accession>A0A6G1KA20</accession>
<dbReference type="InterPro" id="IPR036008">
    <property type="entry name" value="Aconitase_4Fe-4S_dom"/>
</dbReference>
<comment type="subcellular location">
    <subcellularLocation>
        <location evidence="1 9">Mitochondrion</location>
    </subcellularLocation>
</comment>
<comment type="cofactor">
    <cofactor evidence="9">
        <name>[4Fe-4S] cluster</name>
        <dbReference type="ChEBI" id="CHEBI:49883"/>
    </cofactor>
    <text evidence="9">Binds 1 [4Fe-4S] cluster per subunit.</text>
</comment>
<keyword evidence="3 9" id="KW-0479">Metal-binding</keyword>
<dbReference type="PANTHER" id="PTHR43160:SF2">
    <property type="entry name" value="HOMOCITRATE DEHYDRATASE, MITOCHONDRIAL"/>
    <property type="match status" value="1"/>
</dbReference>
<dbReference type="AlphaFoldDB" id="A0A6G1KA20"/>
<dbReference type="NCBIfam" id="TIGR01340">
    <property type="entry name" value="aconitase_mito"/>
    <property type="match status" value="1"/>
</dbReference>
<dbReference type="NCBIfam" id="NF005558">
    <property type="entry name" value="PRK07229.1"/>
    <property type="match status" value="1"/>
</dbReference>
<evidence type="ECO:0000256" key="6">
    <source>
        <dbReference type="ARBA" id="ARBA00023014"/>
    </source>
</evidence>
<dbReference type="InterPro" id="IPR015928">
    <property type="entry name" value="Aconitase/3IPM_dehydase_swvl"/>
</dbReference>
<dbReference type="Gene3D" id="3.20.19.10">
    <property type="entry name" value="Aconitase, domain 4"/>
    <property type="match status" value="1"/>
</dbReference>
<dbReference type="FunFam" id="3.20.19.10:FF:000002">
    <property type="entry name" value="Aconitate hydratase, mitochondrial"/>
    <property type="match status" value="1"/>
</dbReference>
<dbReference type="GO" id="GO:0051539">
    <property type="term" value="F:4 iron, 4 sulfur cluster binding"/>
    <property type="evidence" value="ECO:0007669"/>
    <property type="project" value="UniProtKB-UniRule"/>
</dbReference>
<protein>
    <recommendedName>
        <fullName evidence="9">Aconitate hydratase, mitochondrial</fullName>
        <shortName evidence="9">Aconitase</shortName>
        <ecNumber evidence="9">4.2.1.-</ecNumber>
    </recommendedName>
</protein>
<dbReference type="Pfam" id="PF00694">
    <property type="entry name" value="Aconitase_C"/>
    <property type="match status" value="1"/>
</dbReference>
<keyword evidence="5 9" id="KW-0408">Iron</keyword>
<evidence type="ECO:0000256" key="8">
    <source>
        <dbReference type="ARBA" id="ARBA00023239"/>
    </source>
</evidence>
<dbReference type="FunFam" id="3.40.1060.10:FF:000001">
    <property type="entry name" value="Aconitate hydratase, mitochondrial"/>
    <property type="match status" value="1"/>
</dbReference>
<keyword evidence="7 9" id="KW-0496">Mitochondrion</keyword>
<evidence type="ECO:0000256" key="4">
    <source>
        <dbReference type="ARBA" id="ARBA00022946"/>
    </source>
</evidence>
<evidence type="ECO:0000256" key="9">
    <source>
        <dbReference type="RuleBase" id="RU362107"/>
    </source>
</evidence>
<evidence type="ECO:0000259" key="10">
    <source>
        <dbReference type="Pfam" id="PF00330"/>
    </source>
</evidence>
<evidence type="ECO:0000256" key="1">
    <source>
        <dbReference type="ARBA" id="ARBA00004173"/>
    </source>
</evidence>
<reference evidence="12" key="1">
    <citation type="journal article" date="2020" name="Stud. Mycol.">
        <title>101 Dothideomycetes genomes: a test case for predicting lifestyles and emergence of pathogens.</title>
        <authorList>
            <person name="Haridas S."/>
            <person name="Albert R."/>
            <person name="Binder M."/>
            <person name="Bloem J."/>
            <person name="Labutti K."/>
            <person name="Salamov A."/>
            <person name="Andreopoulos B."/>
            <person name="Baker S."/>
            <person name="Barry K."/>
            <person name="Bills G."/>
            <person name="Bluhm B."/>
            <person name="Cannon C."/>
            <person name="Castanera R."/>
            <person name="Culley D."/>
            <person name="Daum C."/>
            <person name="Ezra D."/>
            <person name="Gonzalez J."/>
            <person name="Henrissat B."/>
            <person name="Kuo A."/>
            <person name="Liang C."/>
            <person name="Lipzen A."/>
            <person name="Lutzoni F."/>
            <person name="Magnuson J."/>
            <person name="Mondo S."/>
            <person name="Nolan M."/>
            <person name="Ohm R."/>
            <person name="Pangilinan J."/>
            <person name="Park H.-J."/>
            <person name="Ramirez L."/>
            <person name="Alfaro M."/>
            <person name="Sun H."/>
            <person name="Tritt A."/>
            <person name="Yoshinaga Y."/>
            <person name="Zwiers L.-H."/>
            <person name="Turgeon B."/>
            <person name="Goodwin S."/>
            <person name="Spatafora J."/>
            <person name="Crous P."/>
            <person name="Grigoriev I."/>
        </authorList>
    </citation>
    <scope>NUCLEOTIDE SEQUENCE</scope>
    <source>
        <strain evidence="12">CBS 279.74</strain>
    </source>
</reference>
<sequence length="821" mass="87850">MRAHAIRAGRPLNSRTCLYTSPRCPQPSPRRFLATTHSVPSLNVDIASRTPPYRKLVTKLEEVRRILGASRQLTLAEKILYSHLDNPEESLLTDTSNGKDIRGKANLKLKPDRVAMQDASAQMALLQFMTCNLPSTAVPASIHCDHMIVGEKGADTDLPNSIAGNKEVFDFLESAAKKYGIEFWPPGAGIIHQSVLENYSAPGLMMLGTDSHTPNAGGLGAIAIGVGGADAVDALVDAPWELKAPKVLGVKLVGELSGWASPKDVILHLAGQLTVRGGTGFVIEYFGPGVESLSCTGMGTICNMGAEVGATTSLFPFSPAHIPYLVATHRGSIAEAAKRISSGPMAQNLLKADPEAAYDKVITIDLSTLEPHINGPFTPDFSTPLSKFKSVVEEKDWPRTFGAGLIGSCTNSSYEDMTRAEELVKQASAAGLTPKADFFITPGSEMIRATLDRGNTLSTFSSAGGVVLANACGPCIGQWKRTDEVKKGESNAIFTSYNRNFPGRNDGNRATMNFLASPELITAMSYSGSTTFNPITDSIPTPSGSPFKFAPPKGLDLPSGGFADGNPDFFPTPGVPDSSVEVIVDPNSTRLALLDPFSPFPDSELTSLRVLYKVKGQCTTDTISAAGPWLKYKGHLPNISENTLIGAVNAATDEVNVAYDVDGSKCGIPELGKRWRDKGQEWLVVAEHNYGEGSAREHAALQPRYLGGRIILAKSFARIHETNLKKQGIVPLTFANEADYDLFDACDEVATRGLLDVLRSGGKGEVELVLKKEGGDKVIKTRHTLSEDQSGFVLAGSALNLLAMKGREGKEEVTRESELSD</sequence>
<dbReference type="Proteomes" id="UP000799428">
    <property type="component" value="Unassembled WGS sequence"/>
</dbReference>
<dbReference type="GO" id="GO:0006099">
    <property type="term" value="P:tricarboxylic acid cycle"/>
    <property type="evidence" value="ECO:0007669"/>
    <property type="project" value="InterPro"/>
</dbReference>
<keyword evidence="6 9" id="KW-0411">Iron-sulfur</keyword>
<dbReference type="PRINTS" id="PR00415">
    <property type="entry name" value="ACONITASE"/>
</dbReference>
<dbReference type="PROSITE" id="PS01244">
    <property type="entry name" value="ACONITASE_2"/>
    <property type="match status" value="1"/>
</dbReference>
<dbReference type="EC" id="4.2.1.-" evidence="9"/>
<dbReference type="Pfam" id="PF00330">
    <property type="entry name" value="Aconitase"/>
    <property type="match status" value="1"/>
</dbReference>
<dbReference type="FunFam" id="3.30.499.10:FF:000003">
    <property type="entry name" value="Aconitate hydratase, mitochondrial"/>
    <property type="match status" value="1"/>
</dbReference>
<gene>
    <name evidence="12" type="ORF">K504DRAFT_467286</name>
</gene>
<dbReference type="InterPro" id="IPR001030">
    <property type="entry name" value="Acoase/IPM_deHydtase_lsu_aba"/>
</dbReference>
<dbReference type="EMBL" id="MU005770">
    <property type="protein sequence ID" value="KAF2709312.1"/>
    <property type="molecule type" value="Genomic_DNA"/>
</dbReference>
<comment type="similarity">
    <text evidence="2 9">Belongs to the aconitase/IPM isomerase family.</text>
</comment>
<evidence type="ECO:0000313" key="13">
    <source>
        <dbReference type="Proteomes" id="UP000799428"/>
    </source>
</evidence>
<dbReference type="Gene3D" id="3.40.1060.10">
    <property type="entry name" value="Aconitase, Domain 2"/>
    <property type="match status" value="1"/>
</dbReference>
<dbReference type="InterPro" id="IPR015931">
    <property type="entry name" value="Acnase/IPM_dHydase_lsu_aba_1/3"/>
</dbReference>
<dbReference type="Gene3D" id="3.30.499.10">
    <property type="entry name" value="Aconitase, domain 3"/>
    <property type="match status" value="2"/>
</dbReference>
<evidence type="ECO:0000256" key="3">
    <source>
        <dbReference type="ARBA" id="ARBA00022723"/>
    </source>
</evidence>
<dbReference type="InterPro" id="IPR050926">
    <property type="entry name" value="Aconitase/IPM_isomerase"/>
</dbReference>
<evidence type="ECO:0000313" key="12">
    <source>
        <dbReference type="EMBL" id="KAF2709312.1"/>
    </source>
</evidence>
<organism evidence="12 13">
    <name type="scientific">Pleomassaria siparia CBS 279.74</name>
    <dbReference type="NCBI Taxonomy" id="1314801"/>
    <lineage>
        <taxon>Eukaryota</taxon>
        <taxon>Fungi</taxon>
        <taxon>Dikarya</taxon>
        <taxon>Ascomycota</taxon>
        <taxon>Pezizomycotina</taxon>
        <taxon>Dothideomycetes</taxon>
        <taxon>Pleosporomycetidae</taxon>
        <taxon>Pleosporales</taxon>
        <taxon>Pleomassariaceae</taxon>
        <taxon>Pleomassaria</taxon>
    </lineage>
</organism>
<dbReference type="SUPFAM" id="SSF52016">
    <property type="entry name" value="LeuD/IlvD-like"/>
    <property type="match status" value="1"/>
</dbReference>
<evidence type="ECO:0000259" key="11">
    <source>
        <dbReference type="Pfam" id="PF00694"/>
    </source>
</evidence>
<dbReference type="InterPro" id="IPR000573">
    <property type="entry name" value="AconitaseA/IPMdHydase_ssu_swvl"/>
</dbReference>
<dbReference type="InterPro" id="IPR006248">
    <property type="entry name" value="Aconitase_mito-like"/>
</dbReference>
<evidence type="ECO:0000256" key="2">
    <source>
        <dbReference type="ARBA" id="ARBA00007185"/>
    </source>
</evidence>
<feature type="domain" description="Aconitase/3-isopropylmalate dehydratase large subunit alpha/beta/alpha" evidence="10">
    <location>
        <begin position="101"/>
        <end position="528"/>
    </location>
</feature>
<dbReference type="GO" id="GO:0003994">
    <property type="term" value="F:aconitate hydratase activity"/>
    <property type="evidence" value="ECO:0007669"/>
    <property type="project" value="InterPro"/>
</dbReference>
<dbReference type="PANTHER" id="PTHR43160">
    <property type="entry name" value="ACONITATE HYDRATASE B"/>
    <property type="match status" value="1"/>
</dbReference>
<feature type="domain" description="Aconitase A/isopropylmalate dehydratase small subunit swivel" evidence="11">
    <location>
        <begin position="610"/>
        <end position="737"/>
    </location>
</feature>
<evidence type="ECO:0000256" key="5">
    <source>
        <dbReference type="ARBA" id="ARBA00023004"/>
    </source>
</evidence>
<proteinExistence type="inferred from homology"/>
<keyword evidence="13" id="KW-1185">Reference proteome</keyword>